<organism evidence="2 3">
    <name type="scientific">Bactrocera dorsalis</name>
    <name type="common">Oriental fruit fly</name>
    <name type="synonym">Dacus dorsalis</name>
    <dbReference type="NCBI Taxonomy" id="27457"/>
    <lineage>
        <taxon>Eukaryota</taxon>
        <taxon>Metazoa</taxon>
        <taxon>Ecdysozoa</taxon>
        <taxon>Arthropoda</taxon>
        <taxon>Hexapoda</taxon>
        <taxon>Insecta</taxon>
        <taxon>Pterygota</taxon>
        <taxon>Neoptera</taxon>
        <taxon>Endopterygota</taxon>
        <taxon>Diptera</taxon>
        <taxon>Brachycera</taxon>
        <taxon>Muscomorpha</taxon>
        <taxon>Tephritoidea</taxon>
        <taxon>Tephritidae</taxon>
        <taxon>Bactrocera</taxon>
        <taxon>Bactrocera</taxon>
    </lineage>
</organism>
<evidence type="ECO:0000259" key="1">
    <source>
        <dbReference type="Pfam" id="PF14214"/>
    </source>
</evidence>
<evidence type="ECO:0000313" key="3">
    <source>
        <dbReference type="RefSeq" id="XP_049316466.1"/>
    </source>
</evidence>
<protein>
    <submittedName>
        <fullName evidence="3">Uncharacterized protein LOC125779283 isoform X1</fullName>
    </submittedName>
</protein>
<gene>
    <name evidence="3" type="primary">LOC125779283</name>
</gene>
<dbReference type="Proteomes" id="UP001652620">
    <property type="component" value="Chromosome 6"/>
</dbReference>
<dbReference type="InterPro" id="IPR025476">
    <property type="entry name" value="Helitron_helicase-like"/>
</dbReference>
<dbReference type="RefSeq" id="XP_049316466.1">
    <property type="nucleotide sequence ID" value="XM_049460509.1"/>
</dbReference>
<keyword evidence="2" id="KW-1185">Reference proteome</keyword>
<feature type="domain" description="Helitron helicase-like" evidence="1">
    <location>
        <begin position="256"/>
        <end position="434"/>
    </location>
</feature>
<dbReference type="PANTHER" id="PTHR45786">
    <property type="entry name" value="DNA BINDING PROTEIN-LIKE"/>
    <property type="match status" value="1"/>
</dbReference>
<dbReference type="Pfam" id="PF14214">
    <property type="entry name" value="Helitron_like_N"/>
    <property type="match status" value="1"/>
</dbReference>
<evidence type="ECO:0000313" key="2">
    <source>
        <dbReference type="Proteomes" id="UP001652620"/>
    </source>
</evidence>
<name>A0ABM3K4R2_BACDO</name>
<accession>A0ABM3K4R2</accession>
<proteinExistence type="predicted"/>
<dbReference type="GeneID" id="125779283"/>
<dbReference type="PANTHER" id="PTHR45786:SF74">
    <property type="entry name" value="ATP-DEPENDENT DNA HELICASE"/>
    <property type="match status" value="1"/>
</dbReference>
<sequence length="571" mass="66767">MLRRGKVKLPELLPPPQPLFQLLYGESPHSSHFLKHTKMYNDCFQMTSFGGEIVNEQNCNPTFKVFLPNNIRQKLQSFPPIIQVHGQIFHLAGSLLPYPDQEHKYLQIYFLGDSHDEVNRRCAIFNTTKREQMLHEHSGLIKLFTISLERMPTDDHSIIIQADKRPTGTHERQYNAPTVSEISVVVVGENLQSRDIVIERRNQNALKRISETHRSYDAMQYPLMFCRGEDGYHLGYKMINPVNGVETNKKVSSMKFYACRMMIRQNYDNHLLRYGRLFQQYEVDMYVKVETERLNYMRYNQSKLRSEEYIHLRDAMIGDADITDIGRLYILPSTYIGSPRHMHEYSQDAMTYVRNYGRPDLFVTFTCNPKWPDITNLLHPGQSPRYDVTARVFKQKLRCLMDFITKQRVYGTVRCWMYSVKWQKRGLPHAHILLWMVEKITPDQIDDIISAEIPDVEIDPELHEVVMANMVHGPCGEHDPSSVCMSDSKCKKRYPRAFISKTQTGNDGYPLYRRRSPADNGRTFITQLKGKNFVVDNTWFVPYSPILSKAFKTHINVEYCSSIKSIKYVCK</sequence>
<reference evidence="3" key="1">
    <citation type="submission" date="2025-08" db="UniProtKB">
        <authorList>
            <consortium name="RefSeq"/>
        </authorList>
    </citation>
    <scope>IDENTIFICATION</scope>
    <source>
        <tissue evidence="3">Adult</tissue>
    </source>
</reference>